<protein>
    <submittedName>
        <fullName evidence="1">Uncharacterized protein</fullName>
    </submittedName>
</protein>
<keyword evidence="2" id="KW-1185">Reference proteome</keyword>
<organism evidence="1 2">
    <name type="scientific">Neurospora tetraspora</name>
    <dbReference type="NCBI Taxonomy" id="94610"/>
    <lineage>
        <taxon>Eukaryota</taxon>
        <taxon>Fungi</taxon>
        <taxon>Dikarya</taxon>
        <taxon>Ascomycota</taxon>
        <taxon>Pezizomycotina</taxon>
        <taxon>Sordariomycetes</taxon>
        <taxon>Sordariomycetidae</taxon>
        <taxon>Sordariales</taxon>
        <taxon>Sordariaceae</taxon>
        <taxon>Neurospora</taxon>
    </lineage>
</organism>
<sequence>MFGYSYIRYLHIPLVLTRSAFLQTCGACQCCELGRSVIRVEEPARRKPQNFGNPGTSSCDLIVSFQSDRVPTLSQCFPPTARRGSADRPTD</sequence>
<dbReference type="Proteomes" id="UP001278500">
    <property type="component" value="Unassembled WGS sequence"/>
</dbReference>
<gene>
    <name evidence="1" type="ORF">B0H65DRAFT_200434</name>
</gene>
<dbReference type="AlphaFoldDB" id="A0AAE0JFX2"/>
<proteinExistence type="predicted"/>
<comment type="caution">
    <text evidence="1">The sequence shown here is derived from an EMBL/GenBank/DDBJ whole genome shotgun (WGS) entry which is preliminary data.</text>
</comment>
<evidence type="ECO:0000313" key="2">
    <source>
        <dbReference type="Proteomes" id="UP001278500"/>
    </source>
</evidence>
<accession>A0AAE0JFX2</accession>
<reference evidence="1" key="2">
    <citation type="submission" date="2023-06" db="EMBL/GenBank/DDBJ databases">
        <authorList>
            <consortium name="Lawrence Berkeley National Laboratory"/>
            <person name="Haridas S."/>
            <person name="Hensen N."/>
            <person name="Bonometti L."/>
            <person name="Westerberg I."/>
            <person name="Brannstrom I.O."/>
            <person name="Guillou S."/>
            <person name="Cros-Aarteil S."/>
            <person name="Calhoun S."/>
            <person name="Kuo A."/>
            <person name="Mondo S."/>
            <person name="Pangilinan J."/>
            <person name="Riley R."/>
            <person name="Labutti K."/>
            <person name="Andreopoulos B."/>
            <person name="Lipzen A."/>
            <person name="Chen C."/>
            <person name="Yanf M."/>
            <person name="Daum C."/>
            <person name="Ng V."/>
            <person name="Clum A."/>
            <person name="Steindorff A."/>
            <person name="Ohm R."/>
            <person name="Martin F."/>
            <person name="Silar P."/>
            <person name="Natvig D."/>
            <person name="Lalanne C."/>
            <person name="Gautier V."/>
            <person name="Ament-Velasquez S.L."/>
            <person name="Kruys A."/>
            <person name="Hutchinson M.I."/>
            <person name="Powell A.J."/>
            <person name="Barry K."/>
            <person name="Miller A.N."/>
            <person name="Grigoriev I.V."/>
            <person name="Debuchy R."/>
            <person name="Gladieux P."/>
            <person name="Thoren M.H."/>
            <person name="Johannesson H."/>
        </authorList>
    </citation>
    <scope>NUCLEOTIDE SEQUENCE</scope>
    <source>
        <strain evidence="1">CBS 560.94</strain>
    </source>
</reference>
<reference evidence="1" key="1">
    <citation type="journal article" date="2023" name="Mol. Phylogenet. Evol.">
        <title>Genome-scale phylogeny and comparative genomics of the fungal order Sordariales.</title>
        <authorList>
            <person name="Hensen N."/>
            <person name="Bonometti L."/>
            <person name="Westerberg I."/>
            <person name="Brannstrom I.O."/>
            <person name="Guillou S."/>
            <person name="Cros-Aarteil S."/>
            <person name="Calhoun S."/>
            <person name="Haridas S."/>
            <person name="Kuo A."/>
            <person name="Mondo S."/>
            <person name="Pangilinan J."/>
            <person name="Riley R."/>
            <person name="LaButti K."/>
            <person name="Andreopoulos B."/>
            <person name="Lipzen A."/>
            <person name="Chen C."/>
            <person name="Yan M."/>
            <person name="Daum C."/>
            <person name="Ng V."/>
            <person name="Clum A."/>
            <person name="Steindorff A."/>
            <person name="Ohm R.A."/>
            <person name="Martin F."/>
            <person name="Silar P."/>
            <person name="Natvig D.O."/>
            <person name="Lalanne C."/>
            <person name="Gautier V."/>
            <person name="Ament-Velasquez S.L."/>
            <person name="Kruys A."/>
            <person name="Hutchinson M.I."/>
            <person name="Powell A.J."/>
            <person name="Barry K."/>
            <person name="Miller A.N."/>
            <person name="Grigoriev I.V."/>
            <person name="Debuchy R."/>
            <person name="Gladieux P."/>
            <person name="Hiltunen Thoren M."/>
            <person name="Johannesson H."/>
        </authorList>
    </citation>
    <scope>NUCLEOTIDE SEQUENCE</scope>
    <source>
        <strain evidence="1">CBS 560.94</strain>
    </source>
</reference>
<evidence type="ECO:0000313" key="1">
    <source>
        <dbReference type="EMBL" id="KAK3345238.1"/>
    </source>
</evidence>
<name>A0AAE0JFX2_9PEZI</name>
<dbReference type="GeneID" id="87858929"/>
<dbReference type="EMBL" id="JAUEPP010000004">
    <property type="protein sequence ID" value="KAK3345238.1"/>
    <property type="molecule type" value="Genomic_DNA"/>
</dbReference>
<dbReference type="RefSeq" id="XP_062681851.1">
    <property type="nucleotide sequence ID" value="XM_062821775.1"/>
</dbReference>